<dbReference type="InterPro" id="IPR051534">
    <property type="entry name" value="CBASS_pafABC_assoc_protein"/>
</dbReference>
<feature type="domain" description="WYL" evidence="1">
    <location>
        <begin position="156"/>
        <end position="221"/>
    </location>
</feature>
<dbReference type="EMBL" id="CP002881">
    <property type="protein sequence ID" value="AEJ06694.1"/>
    <property type="molecule type" value="Genomic_DNA"/>
</dbReference>
<name>F8GZQ0_STUS2</name>
<evidence type="ECO:0000259" key="1">
    <source>
        <dbReference type="Pfam" id="PF13280"/>
    </source>
</evidence>
<dbReference type="PANTHER" id="PTHR34580:SF1">
    <property type="entry name" value="PROTEIN PAFC"/>
    <property type="match status" value="1"/>
</dbReference>
<sequence>MSEAKDTLLRLIALLRLIPRAPGRIATTTLLEKLKDDGFSVSLRTVQRDLDRLSIPFALQRDESAPSFRWSLSENAPIDLSAMDTPTALALYLAESHLKTLLPQSVLDQLGPQFRMARDYLDNLENNGLAHWARRVRAHPNGKSLQPAQISSQVWKQTSSALLEHKQLQINYLSRSKSELKQLLIHPAGLVSRHAISYLIGSVDGYGDLRQFALHRIRQAECLDAAARTHDDFEIDIYIRQELNTTAAIEQIELVADVSPQIAWLLGETPLSSQQSLEPLANSDWKRLQAIVPDDQETLWWVFGLGENVRVFEPQQWAVEIFQRAEKLRGLYEPEAVNSQASSLPEQPQCGVRTA</sequence>
<dbReference type="InterPro" id="IPR057727">
    <property type="entry name" value="WCX_dom"/>
</dbReference>
<gene>
    <name evidence="3" type="ordered locus">PSTAB_3413</name>
</gene>
<accession>F8GZQ0</accession>
<evidence type="ECO:0000313" key="4">
    <source>
        <dbReference type="Proteomes" id="UP000008932"/>
    </source>
</evidence>
<evidence type="ECO:0000259" key="2">
    <source>
        <dbReference type="Pfam" id="PF25583"/>
    </source>
</evidence>
<dbReference type="InterPro" id="IPR026881">
    <property type="entry name" value="WYL_dom"/>
</dbReference>
<reference key="2">
    <citation type="submission" date="2011-06" db="EMBL/GenBank/DDBJ databases">
        <title>Complete Genome Sequence of Pseudomonas stutzeri Strain CGMCC 1.1803.</title>
        <authorList>
            <person name="Yan Y."/>
            <person name="Chen M."/>
            <person name="Lu W."/>
            <person name="Zhang W."/>
            <person name="Ping S."/>
            <person name="Lin M."/>
        </authorList>
    </citation>
    <scope>NUCLEOTIDE SEQUENCE</scope>
    <source>
        <strain>ATCC 17588</strain>
    </source>
</reference>
<organism evidence="3 4">
    <name type="scientific">Stutzerimonas stutzeri (strain ATCC 17588 / DSM 5190 / CCUG 11256 / JCM 5965 / LMG 11199 / NBRC 14165 / NCIMB 11358 / Stanier 221)</name>
    <name type="common">Pseudomonas stutzeri</name>
    <dbReference type="NCBI Taxonomy" id="96563"/>
    <lineage>
        <taxon>Bacteria</taxon>
        <taxon>Pseudomonadati</taxon>
        <taxon>Pseudomonadota</taxon>
        <taxon>Gammaproteobacteria</taxon>
        <taxon>Pseudomonadales</taxon>
        <taxon>Pseudomonadaceae</taxon>
        <taxon>Stutzerimonas</taxon>
    </lineage>
</organism>
<dbReference type="AlphaFoldDB" id="F8GZQ0"/>
<dbReference type="HOGENOM" id="CLU_041141_0_1_6"/>
<dbReference type="PANTHER" id="PTHR34580">
    <property type="match status" value="1"/>
</dbReference>
<dbReference type="Pfam" id="PF25583">
    <property type="entry name" value="WCX"/>
    <property type="match status" value="1"/>
</dbReference>
<proteinExistence type="predicted"/>
<dbReference type="Proteomes" id="UP000008932">
    <property type="component" value="Chromosome"/>
</dbReference>
<reference evidence="3 4" key="1">
    <citation type="journal article" date="2011" name="J. Bacteriol.">
        <title>Complete Genome Sequence of the Type Strain Pseudomonas stutzeri CGMCC 1.1803.</title>
        <authorList>
            <person name="Chen M."/>
            <person name="Yan Y."/>
            <person name="Zhang W."/>
            <person name="Lu W."/>
            <person name="Wang J."/>
            <person name="Ping S."/>
            <person name="Lin M."/>
        </authorList>
    </citation>
    <scope>NUCLEOTIDE SEQUENCE [LARGE SCALE GENOMIC DNA]</scope>
    <source>
        <strain evidence="4">ATCC 17588 / DSM 5190 / CCUG 11256 / JCM 5965 / LMG 11199 / NCIMB 11358 / Stanier 221</strain>
    </source>
</reference>
<feature type="domain" description="WCX" evidence="2">
    <location>
        <begin position="251"/>
        <end position="328"/>
    </location>
</feature>
<dbReference type="PROSITE" id="PS52050">
    <property type="entry name" value="WYL"/>
    <property type="match status" value="1"/>
</dbReference>
<reference evidence="4" key="3">
    <citation type="submission" date="2011-06" db="EMBL/GenBank/DDBJ databases">
        <title>Complete genome sequence of Pseudomonas stutzeri strain CGMCC 1.1803.</title>
        <authorList>
            <person name="Yan Y."/>
            <person name="Chen M."/>
            <person name="Lu W."/>
            <person name="Zhang W."/>
            <person name="Ping S."/>
            <person name="Lin M."/>
        </authorList>
    </citation>
    <scope>NUCLEOTIDE SEQUENCE [LARGE SCALE GENOMIC DNA]</scope>
    <source>
        <strain evidence="4">ATCC 17588 / DSM 5190 / CCUG 11256 / JCM 5965 / LMG 11199 / NCIMB 11358 / Stanier 221</strain>
    </source>
</reference>
<dbReference type="Pfam" id="PF13280">
    <property type="entry name" value="WYL"/>
    <property type="match status" value="1"/>
</dbReference>
<protein>
    <submittedName>
        <fullName evidence="3">Transcriptional factor</fullName>
    </submittedName>
</protein>
<dbReference type="KEGG" id="psz:PSTAB_3413"/>
<evidence type="ECO:0000313" key="3">
    <source>
        <dbReference type="EMBL" id="AEJ06694.1"/>
    </source>
</evidence>